<organism evidence="1 2">
    <name type="scientific">Lysinibacillus fusiformis</name>
    <dbReference type="NCBI Taxonomy" id="28031"/>
    <lineage>
        <taxon>Bacteria</taxon>
        <taxon>Bacillati</taxon>
        <taxon>Bacillota</taxon>
        <taxon>Bacilli</taxon>
        <taxon>Bacillales</taxon>
        <taxon>Bacillaceae</taxon>
        <taxon>Lysinibacillus</taxon>
    </lineage>
</organism>
<dbReference type="Gene3D" id="3.40.50.1980">
    <property type="entry name" value="Nitrogenase molybdenum iron protein domain"/>
    <property type="match status" value="1"/>
</dbReference>
<dbReference type="OrthoDB" id="2652069at2"/>
<dbReference type="EMBL" id="MECQ01000001">
    <property type="protein sequence ID" value="ODV54462.1"/>
    <property type="molecule type" value="Genomic_DNA"/>
</dbReference>
<dbReference type="Proteomes" id="UP000094784">
    <property type="component" value="Unassembled WGS sequence"/>
</dbReference>
<proteinExistence type="predicted"/>
<protein>
    <submittedName>
        <fullName evidence="1">Uncharacterized protein</fullName>
    </submittedName>
</protein>
<name>A0A1E4R1V3_9BACI</name>
<gene>
    <name evidence="1" type="ORF">BG258_00410</name>
</gene>
<accession>A0A1E4R1V3</accession>
<sequence>MGDRLFELISGDKEAQKAFDELQQDSLWNSLPGVKNNKVRFIEDNTKSQSCINALWLFYFN</sequence>
<dbReference type="AlphaFoldDB" id="A0A1E4R1V3"/>
<reference evidence="1 2" key="1">
    <citation type="submission" date="2016-09" db="EMBL/GenBank/DDBJ databases">
        <title>Draft genome sequence of the soil isolate, Lysinibacillus fusiformis M5, a potential hypoxanthine producer.</title>
        <authorList>
            <person name="Gallegos-Monterrosa R."/>
            <person name="Maroti G."/>
            <person name="Balint B."/>
            <person name="Kovacs A.T."/>
        </authorList>
    </citation>
    <scope>NUCLEOTIDE SEQUENCE [LARGE SCALE GENOMIC DNA]</scope>
    <source>
        <strain evidence="1 2">M5</strain>
    </source>
</reference>
<dbReference type="SUPFAM" id="SSF53807">
    <property type="entry name" value="Helical backbone' metal receptor"/>
    <property type="match status" value="1"/>
</dbReference>
<comment type="caution">
    <text evidence="1">The sequence shown here is derived from an EMBL/GenBank/DDBJ whole genome shotgun (WGS) entry which is preliminary data.</text>
</comment>
<evidence type="ECO:0000313" key="2">
    <source>
        <dbReference type="Proteomes" id="UP000094784"/>
    </source>
</evidence>
<evidence type="ECO:0000313" key="1">
    <source>
        <dbReference type="EMBL" id="ODV54462.1"/>
    </source>
</evidence>